<evidence type="ECO:0000313" key="1">
    <source>
        <dbReference type="EMBL" id="VDN06546.1"/>
    </source>
</evidence>
<dbReference type="OrthoDB" id="5853650at2759"/>
<dbReference type="WBParaSite" id="TCLT_0000896401-mRNA-1">
    <property type="protein sequence ID" value="TCLT_0000896401-mRNA-1"/>
    <property type="gene ID" value="TCLT_0000896401"/>
</dbReference>
<protein>
    <submittedName>
        <fullName evidence="1 3">Uncharacterized protein</fullName>
    </submittedName>
</protein>
<keyword evidence="2" id="KW-1185">Reference proteome</keyword>
<reference evidence="3" key="1">
    <citation type="submission" date="2017-02" db="UniProtKB">
        <authorList>
            <consortium name="WormBaseParasite"/>
        </authorList>
    </citation>
    <scope>IDENTIFICATION</scope>
</reference>
<name>A0A0N5D7C4_THECL</name>
<dbReference type="Proteomes" id="UP000276776">
    <property type="component" value="Unassembled WGS sequence"/>
</dbReference>
<evidence type="ECO:0000313" key="2">
    <source>
        <dbReference type="Proteomes" id="UP000276776"/>
    </source>
</evidence>
<dbReference type="EMBL" id="UYYF01004707">
    <property type="protein sequence ID" value="VDN06546.1"/>
    <property type="molecule type" value="Genomic_DNA"/>
</dbReference>
<evidence type="ECO:0000313" key="3">
    <source>
        <dbReference type="WBParaSite" id="TCLT_0000896401-mRNA-1"/>
    </source>
</evidence>
<reference evidence="1 2" key="2">
    <citation type="submission" date="2018-11" db="EMBL/GenBank/DDBJ databases">
        <authorList>
            <consortium name="Pathogen Informatics"/>
        </authorList>
    </citation>
    <scope>NUCLEOTIDE SEQUENCE [LARGE SCALE GENOMIC DNA]</scope>
</reference>
<sequence length="107" mass="12669">MQMEQRLCDLKTRFCSIKQNTVPLSESSQLFLKSYYPHIMIHTINGFQIHKKRGGQTAYDIRHLILTSQNQNIIPFDWEILQQIQPFLSVIEFQVFSHIFNIITCIL</sequence>
<organism evidence="3">
    <name type="scientific">Thelazia callipaeda</name>
    <name type="common">Oriental eyeworm</name>
    <name type="synonym">Parasitic nematode</name>
    <dbReference type="NCBI Taxonomy" id="103827"/>
    <lineage>
        <taxon>Eukaryota</taxon>
        <taxon>Metazoa</taxon>
        <taxon>Ecdysozoa</taxon>
        <taxon>Nematoda</taxon>
        <taxon>Chromadorea</taxon>
        <taxon>Rhabditida</taxon>
        <taxon>Spirurina</taxon>
        <taxon>Spiruromorpha</taxon>
        <taxon>Thelazioidea</taxon>
        <taxon>Thelaziidae</taxon>
        <taxon>Thelazia</taxon>
    </lineage>
</organism>
<dbReference type="AlphaFoldDB" id="A0A0N5D7C4"/>
<proteinExistence type="predicted"/>
<accession>A0A0N5D7C4</accession>
<gene>
    <name evidence="1" type="ORF">TCLT_LOCUS8953</name>
</gene>